<sequence>MYNGTPRLRPIFLMPVNIPMPVCRLLFCLSLAWLSACTSVGPSAPSAADVQAFERAAQQDSMRSECDWSVRYAPVAPKDASVAQLQAIATARLGALQLLPAWTLAMPDSAARAFTESEQDRAGLQLLLSIVLPAMERYPAGVFARTGLRHVVLVKDLSVDGQRRLAMPAPEIDSVVYADNLLAALCPSGMELRVHHEYYHFIEHRLFNDFYYRDPAWLALNSPGTAYGQGGATAYGKGFQNLGHPQPGLVSLYAAYGPEEDKAEVFGWMMTPAYTVRLQQWTAFDPVLLAKREKLREVLGTLADSY</sequence>
<evidence type="ECO:0000313" key="3">
    <source>
        <dbReference type="Proteomes" id="UP000218437"/>
    </source>
</evidence>
<organism evidence="2 3">
    <name type="scientific">Janthinobacterium svalbardensis</name>
    <dbReference type="NCBI Taxonomy" id="368607"/>
    <lineage>
        <taxon>Bacteria</taxon>
        <taxon>Pseudomonadati</taxon>
        <taxon>Pseudomonadota</taxon>
        <taxon>Betaproteobacteria</taxon>
        <taxon>Burkholderiales</taxon>
        <taxon>Oxalobacteraceae</taxon>
        <taxon>Janthinobacterium</taxon>
    </lineage>
</organism>
<keyword evidence="1" id="KW-0732">Signal</keyword>
<dbReference type="Proteomes" id="UP000218437">
    <property type="component" value="Chromosome"/>
</dbReference>
<name>A0A290WSV7_9BURK</name>
<evidence type="ECO:0000256" key="1">
    <source>
        <dbReference type="SAM" id="SignalP"/>
    </source>
</evidence>
<proteinExistence type="predicted"/>
<dbReference type="AlphaFoldDB" id="A0A290WSV7"/>
<gene>
    <name evidence="2" type="ORF">CNX70_07095</name>
</gene>
<dbReference type="KEGG" id="jsv:CNX70_07095"/>
<accession>A0A290WSV7</accession>
<dbReference type="EMBL" id="CP023422">
    <property type="protein sequence ID" value="ATD59977.1"/>
    <property type="molecule type" value="Genomic_DNA"/>
</dbReference>
<protein>
    <recommendedName>
        <fullName evidence="4">Lipoprotein</fullName>
    </recommendedName>
</protein>
<evidence type="ECO:0000313" key="2">
    <source>
        <dbReference type="EMBL" id="ATD59977.1"/>
    </source>
</evidence>
<evidence type="ECO:0008006" key="4">
    <source>
        <dbReference type="Google" id="ProtNLM"/>
    </source>
</evidence>
<feature type="signal peptide" evidence="1">
    <location>
        <begin position="1"/>
        <end position="38"/>
    </location>
</feature>
<keyword evidence="3" id="KW-1185">Reference proteome</keyword>
<reference evidence="2 3" key="1">
    <citation type="submission" date="2017-09" db="EMBL/GenBank/DDBJ databases">
        <title>Complete genome sequence of Janthinobacterium svalbardensis PAMC 27463.</title>
        <authorList>
            <person name="Cho Y.-J."/>
            <person name="Cho A."/>
            <person name="Kim O.-S."/>
            <person name="Lee J.-I."/>
        </authorList>
    </citation>
    <scope>NUCLEOTIDE SEQUENCE [LARGE SCALE GENOMIC DNA]</scope>
    <source>
        <strain evidence="2 3">PAMC 27463</strain>
    </source>
</reference>
<feature type="chain" id="PRO_5012109362" description="Lipoprotein" evidence="1">
    <location>
        <begin position="39"/>
        <end position="306"/>
    </location>
</feature>